<evidence type="ECO:0000256" key="1">
    <source>
        <dbReference type="SAM" id="Phobius"/>
    </source>
</evidence>
<sequence>MCYDMKNRKANTVGSNCPSNSGLHPFYIILITFISCTSLYNIFSDWNRGGNHLGRYNLGRSPVFRELLECSDTRDGVECFKIHRKGLLSEASGGYSILGLTQVERCVLRRKG</sequence>
<reference evidence="2" key="1">
    <citation type="submission" date="2011-10" db="EMBL/GenBank/DDBJ databases">
        <authorList>
            <person name="Genoscope - CEA"/>
        </authorList>
    </citation>
    <scope>NUCLEOTIDE SEQUENCE</scope>
</reference>
<dbReference type="InParanoid" id="G8YSE3"/>
<keyword evidence="1" id="KW-0472">Membrane</keyword>
<dbReference type="AlphaFoldDB" id="G8YSE3"/>
<keyword evidence="1" id="KW-0812">Transmembrane</keyword>
<keyword evidence="1" id="KW-1133">Transmembrane helix</keyword>
<reference evidence="4" key="2">
    <citation type="journal article" date="2012" name="G3 (Bethesda)">
        <title>Pichia sorbitophila, an interspecies yeast hybrid reveals early steps of genome resolution following polyploidization.</title>
        <authorList>
            <person name="Leh Louis V."/>
            <person name="Despons L."/>
            <person name="Friedrich A."/>
            <person name="Martin T."/>
            <person name="Durrens P."/>
            <person name="Casaregola S."/>
            <person name="Neuveglise C."/>
            <person name="Fairhead C."/>
            <person name="Marck C."/>
            <person name="Cruz J.A."/>
            <person name="Straub M.L."/>
            <person name="Kugler V."/>
            <person name="Sacerdot C."/>
            <person name="Uzunov Z."/>
            <person name="Thierry A."/>
            <person name="Weiss S."/>
            <person name="Bleykasten C."/>
            <person name="De Montigny J."/>
            <person name="Jacques N."/>
            <person name="Jung P."/>
            <person name="Lemaire M."/>
            <person name="Mallet S."/>
            <person name="Morel G."/>
            <person name="Richard G.F."/>
            <person name="Sarkar A."/>
            <person name="Savel G."/>
            <person name="Schacherer J."/>
            <person name="Seret M.L."/>
            <person name="Talla E."/>
            <person name="Samson G."/>
            <person name="Jubin C."/>
            <person name="Poulain J."/>
            <person name="Vacherie B."/>
            <person name="Barbe V."/>
            <person name="Pelletier E."/>
            <person name="Sherman D.J."/>
            <person name="Westhof E."/>
            <person name="Weissenbach J."/>
            <person name="Baret P.V."/>
            <person name="Wincker P."/>
            <person name="Gaillardin C."/>
            <person name="Dujon B."/>
            <person name="Souciet J.L."/>
        </authorList>
    </citation>
    <scope>NUCLEOTIDE SEQUENCE [LARGE SCALE GENOMIC DNA]</scope>
    <source>
        <strain evidence="4">ATCC MYA-4447 / BCRC 22081 / CBS 7064 / NBRC 10061 / NRRL Y-12695</strain>
    </source>
</reference>
<dbReference type="OMA" id="GESRNGM"/>
<accession>G8YSE3</accession>
<evidence type="ECO:0000313" key="2">
    <source>
        <dbReference type="EMBL" id="CCE78480.1"/>
    </source>
</evidence>
<feature type="transmembrane region" description="Helical" evidence="1">
    <location>
        <begin position="25"/>
        <end position="43"/>
    </location>
</feature>
<evidence type="ECO:0000313" key="4">
    <source>
        <dbReference type="Proteomes" id="UP000005222"/>
    </source>
</evidence>
<dbReference type="HOGENOM" id="CLU_2146785_0_0_1"/>
<name>G8YSE3_PICSO</name>
<keyword evidence="4" id="KW-1185">Reference proteome</keyword>
<dbReference type="Proteomes" id="UP000005222">
    <property type="component" value="Chromosome C"/>
</dbReference>
<organism evidence="2 4">
    <name type="scientific">Pichia sorbitophila (strain ATCC MYA-4447 / BCRC 22081 / CBS 7064 / NBRC 10061 / NRRL Y-12695)</name>
    <name type="common">Hybrid yeast</name>
    <dbReference type="NCBI Taxonomy" id="559304"/>
    <lineage>
        <taxon>Eukaryota</taxon>
        <taxon>Fungi</taxon>
        <taxon>Dikarya</taxon>
        <taxon>Ascomycota</taxon>
        <taxon>Saccharomycotina</taxon>
        <taxon>Pichiomycetes</taxon>
        <taxon>Debaryomycetaceae</taxon>
        <taxon>Millerozyma</taxon>
    </lineage>
</organism>
<evidence type="ECO:0000313" key="3">
    <source>
        <dbReference type="EMBL" id="CCE79066.1"/>
    </source>
</evidence>
<gene>
    <name evidence="2" type="primary">Piso0_001103</name>
    <name evidence="2" type="ORF">GNLVRS01_PISO0C10958g</name>
    <name evidence="3" type="ORF">GNLVRS01_PISO0D11025g</name>
</gene>
<dbReference type="EMBL" id="FO082057">
    <property type="protein sequence ID" value="CCE78480.1"/>
    <property type="molecule type" value="Genomic_DNA"/>
</dbReference>
<dbReference type="Proteomes" id="UP000005222">
    <property type="component" value="Chromosome D"/>
</dbReference>
<dbReference type="eggNOG" id="ENOG502TEFS">
    <property type="taxonomic scope" value="Eukaryota"/>
</dbReference>
<dbReference type="EMBL" id="FO082056">
    <property type="protein sequence ID" value="CCE79066.1"/>
    <property type="molecule type" value="Genomic_DNA"/>
</dbReference>
<protein>
    <submittedName>
        <fullName evidence="2">Piso0_001103 protein</fullName>
    </submittedName>
</protein>
<proteinExistence type="predicted"/>